<sequence>MSTTRRLAANLTTVALLGLTPIALAPPSRAAATVETFTIAAPSATVVEYGSTFDIDVDLDSASGTTPTKGVTTLLALPAGGRTWVPVATATSTGGDFLGVTPALNTTYKVAYAGYTPTGSSSTEDTYSPSESDTFVIGVARTITHPTSGFVLKGTVAPEFGKKKITIRASKSRKRGFKPFRTIKTTRTGSYRTRLPARDGTWYWKVSVRGDSRFRGNGYVWKTEVFHRSATRAGVGA</sequence>
<reference evidence="2 3" key="1">
    <citation type="submission" date="2020-09" db="EMBL/GenBank/DDBJ databases">
        <title>novel species in genus Nocardioides.</title>
        <authorList>
            <person name="Zhang G."/>
        </authorList>
    </citation>
    <scope>NUCLEOTIDE SEQUENCE [LARGE SCALE GENOMIC DNA]</scope>
    <source>
        <strain evidence="2 3">19197</strain>
    </source>
</reference>
<evidence type="ECO:0000313" key="3">
    <source>
        <dbReference type="Proteomes" id="UP000649289"/>
    </source>
</evidence>
<protein>
    <submittedName>
        <fullName evidence="2">Uncharacterized protein</fullName>
    </submittedName>
</protein>
<accession>A0ABR8MGK9</accession>
<dbReference type="EMBL" id="JACXYY010000004">
    <property type="protein sequence ID" value="MBD3915208.1"/>
    <property type="molecule type" value="Genomic_DNA"/>
</dbReference>
<keyword evidence="3" id="KW-1185">Reference proteome</keyword>
<comment type="caution">
    <text evidence="2">The sequence shown here is derived from an EMBL/GenBank/DDBJ whole genome shotgun (WGS) entry which is preliminary data.</text>
</comment>
<name>A0ABR8MGK9_9ACTN</name>
<dbReference type="Proteomes" id="UP000649289">
    <property type="component" value="Unassembled WGS sequence"/>
</dbReference>
<feature type="signal peptide" evidence="1">
    <location>
        <begin position="1"/>
        <end position="25"/>
    </location>
</feature>
<evidence type="ECO:0000256" key="1">
    <source>
        <dbReference type="SAM" id="SignalP"/>
    </source>
</evidence>
<gene>
    <name evidence="2" type="ORF">IEZ25_11340</name>
</gene>
<organism evidence="2 3">
    <name type="scientific">Nocardioides hwasunensis</name>
    <dbReference type="NCBI Taxonomy" id="397258"/>
    <lineage>
        <taxon>Bacteria</taxon>
        <taxon>Bacillati</taxon>
        <taxon>Actinomycetota</taxon>
        <taxon>Actinomycetes</taxon>
        <taxon>Propionibacteriales</taxon>
        <taxon>Nocardioidaceae</taxon>
        <taxon>Nocardioides</taxon>
    </lineage>
</organism>
<evidence type="ECO:0000313" key="2">
    <source>
        <dbReference type="EMBL" id="MBD3915208.1"/>
    </source>
</evidence>
<keyword evidence="1" id="KW-0732">Signal</keyword>
<proteinExistence type="predicted"/>
<feature type="chain" id="PRO_5047445679" evidence="1">
    <location>
        <begin position="26"/>
        <end position="237"/>
    </location>
</feature>
<dbReference type="RefSeq" id="WP_191199529.1">
    <property type="nucleotide sequence ID" value="NZ_BAAAPA010000005.1"/>
</dbReference>